<dbReference type="Proteomes" id="UP000504629">
    <property type="component" value="Unplaced"/>
</dbReference>
<evidence type="ECO:0000256" key="1">
    <source>
        <dbReference type="SAM" id="Coils"/>
    </source>
</evidence>
<reference evidence="4" key="1">
    <citation type="submission" date="2025-08" db="UniProtKB">
        <authorList>
            <consortium name="RefSeq"/>
        </authorList>
    </citation>
    <scope>IDENTIFICATION</scope>
    <source>
        <tissue evidence="4">Silk gland</tissue>
    </source>
</reference>
<organism evidence="3 4">
    <name type="scientific">Bombyx mandarina</name>
    <name type="common">Wild silk moth</name>
    <name type="synonym">Wild silkworm</name>
    <dbReference type="NCBI Taxonomy" id="7092"/>
    <lineage>
        <taxon>Eukaryota</taxon>
        <taxon>Metazoa</taxon>
        <taxon>Ecdysozoa</taxon>
        <taxon>Arthropoda</taxon>
        <taxon>Hexapoda</taxon>
        <taxon>Insecta</taxon>
        <taxon>Pterygota</taxon>
        <taxon>Neoptera</taxon>
        <taxon>Endopterygota</taxon>
        <taxon>Lepidoptera</taxon>
        <taxon>Glossata</taxon>
        <taxon>Ditrysia</taxon>
        <taxon>Bombycoidea</taxon>
        <taxon>Bombycidae</taxon>
        <taxon>Bombycinae</taxon>
        <taxon>Bombyx</taxon>
    </lineage>
</organism>
<feature type="compositionally biased region" description="Pro residues" evidence="2">
    <location>
        <begin position="302"/>
        <end position="314"/>
    </location>
</feature>
<sequence>MALAEGPAAAAAPPATDCDAVSSRGLAAASSAQSRAACSLPGRGAREKFEIGVVQRLERSLTEVGPSDPLRAFEVVGKLVSAVVATSGGGLKGDCVRALKSGAATLEERLREVVDRTTTTETAGLRQEVALQHARLEQLSNENGKLRAENGQLRVDMAELRTMVADLIERQRSSAPAPPPPEAEGLSEVDELRRQLLIQEARSSKVERARPPLAHEANGSTPVPAPRRSVQPAVKAYSGKKKATPARTPAAAAPKPAAAGAPAPTAPASKPVSAPAPSQPAKAGPGRSRNKKKGRTNAAKPAPTPQPRPLPPAPANMDEAWTTVVRRGPKKVAAPVVPRPKPAPTAAAPRQEGRAEPRGRTGRRRPRAPRSAAAVVELLPAAKERGITYHDVMTQARGGVNVDALGVEDS</sequence>
<name>A0A6J2JI46_BOMMA</name>
<feature type="region of interest" description="Disordered" evidence="2">
    <location>
        <begin position="201"/>
        <end position="372"/>
    </location>
</feature>
<accession>A0A6J2JI46</accession>
<evidence type="ECO:0000256" key="2">
    <source>
        <dbReference type="SAM" id="MobiDB-lite"/>
    </source>
</evidence>
<evidence type="ECO:0000313" key="3">
    <source>
        <dbReference type="Proteomes" id="UP000504629"/>
    </source>
</evidence>
<dbReference type="GeneID" id="114242317"/>
<dbReference type="AlphaFoldDB" id="A0A6J2JI46"/>
<evidence type="ECO:0000313" key="4">
    <source>
        <dbReference type="RefSeq" id="XP_028029230.1"/>
    </source>
</evidence>
<keyword evidence="3" id="KW-1185">Reference proteome</keyword>
<keyword evidence="1" id="KW-0175">Coiled coil</keyword>
<dbReference type="KEGG" id="bman:114242317"/>
<dbReference type="RefSeq" id="XP_028029230.1">
    <property type="nucleotide sequence ID" value="XM_028173429.1"/>
</dbReference>
<proteinExistence type="predicted"/>
<feature type="compositionally biased region" description="Low complexity" evidence="2">
    <location>
        <begin position="245"/>
        <end position="285"/>
    </location>
</feature>
<feature type="coiled-coil region" evidence="1">
    <location>
        <begin position="129"/>
        <end position="156"/>
    </location>
</feature>
<protein>
    <submittedName>
        <fullName evidence="4">Uncharacterized protein LOC114242317</fullName>
    </submittedName>
</protein>
<gene>
    <name evidence="4" type="primary">LOC114242317</name>
</gene>